<protein>
    <submittedName>
        <fullName evidence="1">Uncharacterized protein</fullName>
    </submittedName>
</protein>
<proteinExistence type="predicted"/>
<name>A0A7R9DLD1_TIMPO</name>
<evidence type="ECO:0000313" key="1">
    <source>
        <dbReference type="EMBL" id="CAD7415716.1"/>
    </source>
</evidence>
<sequence>MPNVLKTFYAIRIQAISKRLPLVLCWNSSHLSVKRISASVNTTPVEQQPQFRQKSQLPEID</sequence>
<reference evidence="1" key="1">
    <citation type="submission" date="2020-11" db="EMBL/GenBank/DDBJ databases">
        <authorList>
            <person name="Tran Van P."/>
        </authorList>
    </citation>
    <scope>NUCLEOTIDE SEQUENCE</scope>
</reference>
<accession>A0A7R9DLD1</accession>
<dbReference type="AlphaFoldDB" id="A0A7R9DLD1"/>
<gene>
    <name evidence="1" type="ORF">TPSB3V08_LOCUS10525</name>
</gene>
<organism evidence="1">
    <name type="scientific">Timema poppense</name>
    <name type="common">Walking stick</name>
    <dbReference type="NCBI Taxonomy" id="170557"/>
    <lineage>
        <taxon>Eukaryota</taxon>
        <taxon>Metazoa</taxon>
        <taxon>Ecdysozoa</taxon>
        <taxon>Arthropoda</taxon>
        <taxon>Hexapoda</taxon>
        <taxon>Insecta</taxon>
        <taxon>Pterygota</taxon>
        <taxon>Neoptera</taxon>
        <taxon>Polyneoptera</taxon>
        <taxon>Phasmatodea</taxon>
        <taxon>Timematodea</taxon>
        <taxon>Timematoidea</taxon>
        <taxon>Timematidae</taxon>
        <taxon>Timema</taxon>
    </lineage>
</organism>
<dbReference type="EMBL" id="OD009713">
    <property type="protein sequence ID" value="CAD7415716.1"/>
    <property type="molecule type" value="Genomic_DNA"/>
</dbReference>